<dbReference type="SUPFAM" id="SSF160631">
    <property type="entry name" value="SMI1/KNR4-like"/>
    <property type="match status" value="1"/>
</dbReference>
<accession>A0A2C4MHM0</accession>
<comment type="caution">
    <text evidence="2">The sequence shown here is derived from an EMBL/GenBank/DDBJ whole genome shotgun (WGS) entry which is preliminary data.</text>
</comment>
<name>A0A2C4MHM0_9BACI</name>
<evidence type="ECO:0000259" key="1">
    <source>
        <dbReference type="SMART" id="SM00860"/>
    </source>
</evidence>
<dbReference type="Proteomes" id="UP000223311">
    <property type="component" value="Unassembled WGS sequence"/>
</dbReference>
<dbReference type="EMBL" id="NVGE01000073">
    <property type="protein sequence ID" value="PFZ19614.1"/>
    <property type="molecule type" value="Genomic_DNA"/>
</dbReference>
<proteinExistence type="predicted"/>
<dbReference type="Gene3D" id="3.40.1580.10">
    <property type="entry name" value="SMI1/KNR4-like"/>
    <property type="match status" value="1"/>
</dbReference>
<organism evidence="2 3">
    <name type="scientific">Bacillus wiedmannii</name>
    <dbReference type="NCBI Taxonomy" id="1890302"/>
    <lineage>
        <taxon>Bacteria</taxon>
        <taxon>Bacillati</taxon>
        <taxon>Bacillota</taxon>
        <taxon>Bacilli</taxon>
        <taxon>Bacillales</taxon>
        <taxon>Bacillaceae</taxon>
        <taxon>Bacillus</taxon>
        <taxon>Bacillus cereus group</taxon>
    </lineage>
</organism>
<evidence type="ECO:0000313" key="2">
    <source>
        <dbReference type="EMBL" id="PFZ19614.1"/>
    </source>
</evidence>
<gene>
    <name evidence="2" type="ORF">COL66_29005</name>
</gene>
<protein>
    <recommendedName>
        <fullName evidence="1">Knr4/Smi1-like domain-containing protein</fullName>
    </recommendedName>
</protein>
<dbReference type="Pfam" id="PF14567">
    <property type="entry name" value="SUKH_5"/>
    <property type="match status" value="1"/>
</dbReference>
<sequence>MEKEKIIEIINEYNDSIFLTGGVSVEQIGDIENKLNVILPDSYKWFLGQYGEGILLGIEIYGAGAKETNIPSCVKFTEKSREDDNLPKEYVMIEELGELAYCMDTSIFRNNECPIVSWDPINEEVGEEKFDDFYKYLYYRLDEMLD</sequence>
<evidence type="ECO:0000313" key="3">
    <source>
        <dbReference type="Proteomes" id="UP000223311"/>
    </source>
</evidence>
<feature type="domain" description="Knr4/Smi1-like" evidence="1">
    <location>
        <begin position="22"/>
        <end position="136"/>
    </location>
</feature>
<dbReference type="RefSeq" id="WP_097858617.1">
    <property type="nucleotide sequence ID" value="NZ_NUAC01000040.1"/>
</dbReference>
<reference evidence="2 3" key="1">
    <citation type="submission" date="2017-09" db="EMBL/GenBank/DDBJ databases">
        <title>Large-scale bioinformatics analysis of Bacillus genomes uncovers conserved roles of natural products in bacterial physiology.</title>
        <authorList>
            <consortium name="Agbiome Team Llc"/>
            <person name="Bleich R.M."/>
            <person name="Grubbs K.J."/>
            <person name="Santa Maria K.C."/>
            <person name="Allen S.E."/>
            <person name="Farag S."/>
            <person name="Shank E.A."/>
            <person name="Bowers A."/>
        </authorList>
    </citation>
    <scope>NUCLEOTIDE SEQUENCE [LARGE SCALE GENOMIC DNA]</scope>
    <source>
        <strain evidence="2 3">AFS080080</strain>
    </source>
</reference>
<dbReference type="InterPro" id="IPR037883">
    <property type="entry name" value="Knr4/Smi1-like_sf"/>
</dbReference>
<dbReference type="SMART" id="SM00860">
    <property type="entry name" value="SMI1_KNR4"/>
    <property type="match status" value="1"/>
</dbReference>
<dbReference type="InterPro" id="IPR018958">
    <property type="entry name" value="Knr4/Smi1-like_dom"/>
</dbReference>
<dbReference type="AlphaFoldDB" id="A0A2C4MHM0"/>